<dbReference type="InterPro" id="IPR036515">
    <property type="entry name" value="Transposase_17_sf"/>
</dbReference>
<proteinExistence type="predicted"/>
<dbReference type="AlphaFoldDB" id="A0A562WRX4"/>
<keyword evidence="4" id="KW-1185">Reference proteome</keyword>
<dbReference type="PANTHER" id="PTHR34322">
    <property type="entry name" value="TRANSPOSASE, Y1_TNP DOMAIN-CONTAINING"/>
    <property type="match status" value="1"/>
</dbReference>
<dbReference type="InterPro" id="IPR002686">
    <property type="entry name" value="Transposase_17"/>
</dbReference>
<dbReference type="OrthoDB" id="9800147at2"/>
<evidence type="ECO:0000313" key="4">
    <source>
        <dbReference type="Proteomes" id="UP000319449"/>
    </source>
</evidence>
<protein>
    <submittedName>
        <fullName evidence="3">REP element-mobilizing transposase RayT</fullName>
    </submittedName>
</protein>
<dbReference type="InterPro" id="IPR013159">
    <property type="entry name" value="DnaA_C"/>
</dbReference>
<accession>A0A562WRX4</accession>
<name>A0A562WRX4_9BACT</name>
<dbReference type="GO" id="GO:0004803">
    <property type="term" value="F:transposase activity"/>
    <property type="evidence" value="ECO:0007669"/>
    <property type="project" value="InterPro"/>
</dbReference>
<dbReference type="Gene3D" id="1.10.1750.10">
    <property type="match status" value="1"/>
</dbReference>
<dbReference type="SUPFAM" id="SSF48295">
    <property type="entry name" value="TrpR-like"/>
    <property type="match status" value="1"/>
</dbReference>
<dbReference type="GO" id="GO:0006275">
    <property type="term" value="P:regulation of DNA replication"/>
    <property type="evidence" value="ECO:0007669"/>
    <property type="project" value="InterPro"/>
</dbReference>
<dbReference type="Gene3D" id="3.30.70.1290">
    <property type="entry name" value="Transposase IS200-like"/>
    <property type="match status" value="1"/>
</dbReference>
<dbReference type="Pfam" id="PF01797">
    <property type="entry name" value="Y1_Tnp"/>
    <property type="match status" value="1"/>
</dbReference>
<dbReference type="Proteomes" id="UP000319449">
    <property type="component" value="Unassembled WGS sequence"/>
</dbReference>
<dbReference type="GO" id="GO:0005524">
    <property type="term" value="F:ATP binding"/>
    <property type="evidence" value="ECO:0007669"/>
    <property type="project" value="InterPro"/>
</dbReference>
<dbReference type="GO" id="GO:0043565">
    <property type="term" value="F:sequence-specific DNA binding"/>
    <property type="evidence" value="ECO:0007669"/>
    <property type="project" value="InterPro"/>
</dbReference>
<dbReference type="SUPFAM" id="SSF143422">
    <property type="entry name" value="Transposase IS200-like"/>
    <property type="match status" value="1"/>
</dbReference>
<sequence>MPRSARIDIPGLLQHVIVRGIERRDIFLDDDDKALFIERLSKLLIATGTDCLAWALMSNHFHLLLRPRATKLSVLMRRLLTGYAVVFNLRHHRSGHLFQNRYKSIVCEEDAYLLELVRYIHLNPLRVGLVDSLDDLDSYKWSGHAVIMGKGAFAGQNEDELLLMFGNRKGSARKKYRSFIEDGIRQGKRDELVGGGLRRSRNLSGSEEYEAYDERILGSGAFVERLQQEPQTSAKTGSVSLEVIIRSIAHLFSIEPVSLRQGGKRKELSDARGALCYIAVIRMGLNGASVARALNISRAGVSLAARRGEEIYKMTPALHDVEVGLQN</sequence>
<dbReference type="EMBL" id="VLLN01000002">
    <property type="protein sequence ID" value="TWJ32955.1"/>
    <property type="molecule type" value="Genomic_DNA"/>
</dbReference>
<comment type="caution">
    <text evidence="3">The sequence shown here is derived from an EMBL/GenBank/DDBJ whole genome shotgun (WGS) entry which is preliminary data.</text>
</comment>
<dbReference type="GO" id="GO:0006270">
    <property type="term" value="P:DNA replication initiation"/>
    <property type="evidence" value="ECO:0007669"/>
    <property type="project" value="InterPro"/>
</dbReference>
<feature type="domain" description="Chromosomal replication initiator DnaA C-terminal" evidence="1">
    <location>
        <begin position="240"/>
        <end position="308"/>
    </location>
</feature>
<gene>
    <name evidence="3" type="ORF">JN12_00366</name>
</gene>
<evidence type="ECO:0000259" key="1">
    <source>
        <dbReference type="SMART" id="SM00760"/>
    </source>
</evidence>
<dbReference type="GO" id="GO:0006313">
    <property type="term" value="P:DNA transposition"/>
    <property type="evidence" value="ECO:0007669"/>
    <property type="project" value="InterPro"/>
</dbReference>
<organism evidence="3 4">
    <name type="scientific">Geobacter argillaceus</name>
    <dbReference type="NCBI Taxonomy" id="345631"/>
    <lineage>
        <taxon>Bacteria</taxon>
        <taxon>Pseudomonadati</taxon>
        <taxon>Thermodesulfobacteriota</taxon>
        <taxon>Desulfuromonadia</taxon>
        <taxon>Geobacterales</taxon>
        <taxon>Geobacteraceae</taxon>
        <taxon>Geobacter</taxon>
    </lineage>
</organism>
<evidence type="ECO:0000313" key="3">
    <source>
        <dbReference type="EMBL" id="TWJ32955.1"/>
    </source>
</evidence>
<dbReference type="PANTHER" id="PTHR34322:SF2">
    <property type="entry name" value="TRANSPOSASE IS200-LIKE DOMAIN-CONTAINING PROTEIN"/>
    <property type="match status" value="1"/>
</dbReference>
<dbReference type="SMART" id="SM01321">
    <property type="entry name" value="Y1_Tnp"/>
    <property type="match status" value="1"/>
</dbReference>
<evidence type="ECO:0000259" key="2">
    <source>
        <dbReference type="SMART" id="SM01321"/>
    </source>
</evidence>
<dbReference type="InterPro" id="IPR010921">
    <property type="entry name" value="Trp_repressor/repl_initiator"/>
</dbReference>
<reference evidence="3 4" key="1">
    <citation type="submission" date="2019-07" db="EMBL/GenBank/DDBJ databases">
        <title>Genomic Encyclopedia of Archaeal and Bacterial Type Strains, Phase II (KMG-II): from individual species to whole genera.</title>
        <authorList>
            <person name="Goeker M."/>
        </authorList>
    </citation>
    <scope>NUCLEOTIDE SEQUENCE [LARGE SCALE GENOMIC DNA]</scope>
    <source>
        <strain evidence="3 4">ATCC BAA-1139</strain>
    </source>
</reference>
<feature type="domain" description="Transposase IS200-like" evidence="2">
    <location>
        <begin position="9"/>
        <end position="123"/>
    </location>
</feature>
<dbReference type="SMART" id="SM00760">
    <property type="entry name" value="Bac_DnaA_C"/>
    <property type="match status" value="1"/>
</dbReference>